<name>A0AAE6ZVP1_9PSED</name>
<dbReference type="EMBL" id="CP051487">
    <property type="protein sequence ID" value="QJC79683.1"/>
    <property type="molecule type" value="Genomic_DNA"/>
</dbReference>
<evidence type="ECO:0000313" key="4">
    <source>
        <dbReference type="Proteomes" id="UP000501367"/>
    </source>
</evidence>
<dbReference type="GeneID" id="72195032"/>
<reference evidence="1 3" key="1">
    <citation type="submission" date="2017-06" db="EMBL/GenBank/DDBJ databases">
        <authorList>
            <person name="Furmanczyk E.M."/>
        </authorList>
    </citation>
    <scope>NUCLEOTIDE SEQUENCE [LARGE SCALE GENOMIC DNA]</scope>
    <source>
        <strain evidence="1 3">DSM 16611</strain>
    </source>
</reference>
<sequence length="144" mass="16407">MHRLVKPSDYVLQTALDKMVYMLPWERRHCPGNPTEEPEQGALLYNQYILNFLHGVAPRTPSERIVEIAQWCLALAGEPARALADDLSAAYLSRYSFVLADISKFDDESREFRGHLALWPEEIKKMPANLVMALRARAAGLLLR</sequence>
<gene>
    <name evidence="2" type="ORF">HGP31_15660</name>
    <name evidence="1" type="ORF">PSUM_04925</name>
</gene>
<protein>
    <submittedName>
        <fullName evidence="2">Uncharacterized protein</fullName>
    </submittedName>
</protein>
<evidence type="ECO:0000313" key="3">
    <source>
        <dbReference type="Proteomes" id="UP000215455"/>
    </source>
</evidence>
<accession>A0AAE6ZVP1</accession>
<dbReference type="Proteomes" id="UP000501367">
    <property type="component" value="Chromosome"/>
</dbReference>
<keyword evidence="3" id="KW-1185">Reference proteome</keyword>
<reference evidence="2 4" key="2">
    <citation type="submission" date="2020-04" db="EMBL/GenBank/DDBJ databases">
        <authorList>
            <person name="Yao Y."/>
            <person name="He Z."/>
        </authorList>
    </citation>
    <scope>NUCLEOTIDE SEQUENCE [LARGE SCALE GENOMIC DNA]</scope>
    <source>
        <strain evidence="2 4">CY-1</strain>
    </source>
</reference>
<dbReference type="AlphaFoldDB" id="A0AAE6ZVP1"/>
<dbReference type="RefSeq" id="WP_020799224.1">
    <property type="nucleotide sequence ID" value="NZ_CAXURZ020000001.1"/>
</dbReference>
<dbReference type="Proteomes" id="UP000215455">
    <property type="component" value="Unassembled WGS sequence"/>
</dbReference>
<dbReference type="EMBL" id="NIWU01000001">
    <property type="protein sequence ID" value="OXR35231.1"/>
    <property type="molecule type" value="Genomic_DNA"/>
</dbReference>
<dbReference type="KEGG" id="pum:HGP31_15660"/>
<evidence type="ECO:0000313" key="1">
    <source>
        <dbReference type="EMBL" id="OXR35231.1"/>
    </source>
</evidence>
<proteinExistence type="predicted"/>
<evidence type="ECO:0000313" key="2">
    <source>
        <dbReference type="EMBL" id="QJC79683.1"/>
    </source>
</evidence>
<organism evidence="2 4">
    <name type="scientific">Pseudomonas umsongensis</name>
    <dbReference type="NCBI Taxonomy" id="198618"/>
    <lineage>
        <taxon>Bacteria</taxon>
        <taxon>Pseudomonadati</taxon>
        <taxon>Pseudomonadota</taxon>
        <taxon>Gammaproteobacteria</taxon>
        <taxon>Pseudomonadales</taxon>
        <taxon>Pseudomonadaceae</taxon>
        <taxon>Pseudomonas</taxon>
    </lineage>
</organism>